<comment type="similarity">
    <text evidence="2">Belongs to the TolB family.</text>
</comment>
<dbReference type="PANTHER" id="PTHR36842:SF1">
    <property type="entry name" value="PROTEIN TOLB"/>
    <property type="match status" value="1"/>
</dbReference>
<dbReference type="PANTHER" id="PTHR36842">
    <property type="entry name" value="PROTEIN TOLB HOMOLOG"/>
    <property type="match status" value="1"/>
</dbReference>
<evidence type="ECO:0000256" key="4">
    <source>
        <dbReference type="ARBA" id="ARBA00022764"/>
    </source>
</evidence>
<evidence type="ECO:0000256" key="2">
    <source>
        <dbReference type="ARBA" id="ARBA00009820"/>
    </source>
</evidence>
<dbReference type="NCBIfam" id="TIGR02800">
    <property type="entry name" value="propeller_TolB"/>
    <property type="match status" value="1"/>
</dbReference>
<dbReference type="GO" id="GO:0017038">
    <property type="term" value="P:protein import"/>
    <property type="evidence" value="ECO:0007669"/>
    <property type="project" value="InterPro"/>
</dbReference>
<dbReference type="AlphaFoldDB" id="A0A3B1ALC2"/>
<dbReference type="Gene3D" id="3.40.50.10070">
    <property type="entry name" value="TolB, N-terminal domain"/>
    <property type="match status" value="1"/>
</dbReference>
<dbReference type="SUPFAM" id="SSF69304">
    <property type="entry name" value="Tricorn protease N-terminal domain"/>
    <property type="match status" value="1"/>
</dbReference>
<evidence type="ECO:0000259" key="5">
    <source>
        <dbReference type="Pfam" id="PF04052"/>
    </source>
</evidence>
<accession>A0A3B1ALC2</accession>
<dbReference type="GO" id="GO:0042597">
    <property type="term" value="C:periplasmic space"/>
    <property type="evidence" value="ECO:0007669"/>
    <property type="project" value="UniProtKB-SubCell"/>
</dbReference>
<dbReference type="Pfam" id="PF04052">
    <property type="entry name" value="TolB_N"/>
    <property type="match status" value="1"/>
</dbReference>
<dbReference type="SUPFAM" id="SSF52964">
    <property type="entry name" value="TolB, N-terminal domain"/>
    <property type="match status" value="1"/>
</dbReference>
<dbReference type="Pfam" id="PF07676">
    <property type="entry name" value="PD40"/>
    <property type="match status" value="3"/>
</dbReference>
<dbReference type="Gene3D" id="2.120.10.30">
    <property type="entry name" value="TolB, C-terminal domain"/>
    <property type="match status" value="1"/>
</dbReference>
<dbReference type="EMBL" id="UOFV01000224">
    <property type="protein sequence ID" value="VAX00783.1"/>
    <property type="molecule type" value="Genomic_DNA"/>
</dbReference>
<sequence>MYKIKLFTNTVSGFYLLLLAGTAQAVLNIEITQGVEGAVPLAVVPFAWQVPPQNPQTPAELLPPKKPPVDIAAIVRADLARTGRFDPLPPKDMLARPSVDSTINFSNWRIFQSENLVVGTLQYLGADRYKIRFRLFDVFKEKQLEGFSFSVSADNLRRAAHQVSDIIYEKLTGERGAFTTSVAYVTAAGVGKARRYSLWIADADGYGPQSMMRSREPILSPAWSPDGTRIAYASLEDNGHQAVFVQNIASGHRDKVSSHKGINGAPSWSPDGKSLAVTLSKDGNPEIYVIDLTGKKQRRLTRHWAIDTEPTWTPDGKTIIFTSDRGGRPQLYQVPSKGGKARRLTFEGKYNAKASVSQDGKKVAMIHRAGGKYRVAVMDLKSGNLRVLTDGSLDESPSFAPNGGMIIYATSAGRRGILKAVSVDGNIHQRLTVPEGDVREPAWSPFPQ</sequence>
<evidence type="ECO:0000313" key="6">
    <source>
        <dbReference type="EMBL" id="VAX00783.1"/>
    </source>
</evidence>
<protein>
    <submittedName>
        <fullName evidence="6">Tol-Pal system beta propeller repeat protein TolB</fullName>
    </submittedName>
</protein>
<reference evidence="6" key="1">
    <citation type="submission" date="2018-06" db="EMBL/GenBank/DDBJ databases">
        <authorList>
            <person name="Zhirakovskaya E."/>
        </authorList>
    </citation>
    <scope>NUCLEOTIDE SEQUENCE</scope>
</reference>
<keyword evidence="4" id="KW-0574">Periplasm</keyword>
<dbReference type="InterPro" id="IPR007195">
    <property type="entry name" value="TolB_N"/>
</dbReference>
<dbReference type="HAMAP" id="MF_00671">
    <property type="entry name" value="TolB"/>
    <property type="match status" value="1"/>
</dbReference>
<evidence type="ECO:0000256" key="1">
    <source>
        <dbReference type="ARBA" id="ARBA00004418"/>
    </source>
</evidence>
<proteinExistence type="inferred from homology"/>
<feature type="domain" description="TolB N-terminal" evidence="5">
    <location>
        <begin position="27"/>
        <end position="144"/>
    </location>
</feature>
<evidence type="ECO:0000256" key="3">
    <source>
        <dbReference type="ARBA" id="ARBA00022729"/>
    </source>
</evidence>
<keyword evidence="3" id="KW-0732">Signal</keyword>
<name>A0A3B1ALC2_9ZZZZ</name>
<gene>
    <name evidence="6" type="ORF">MNBD_GAMMA19-1107</name>
</gene>
<comment type="subcellular location">
    <subcellularLocation>
        <location evidence="1">Periplasm</location>
    </subcellularLocation>
</comment>
<organism evidence="6">
    <name type="scientific">hydrothermal vent metagenome</name>
    <dbReference type="NCBI Taxonomy" id="652676"/>
    <lineage>
        <taxon>unclassified sequences</taxon>
        <taxon>metagenomes</taxon>
        <taxon>ecological metagenomes</taxon>
    </lineage>
</organism>
<dbReference type="InterPro" id="IPR011659">
    <property type="entry name" value="WD40"/>
</dbReference>
<dbReference type="InterPro" id="IPR011042">
    <property type="entry name" value="6-blade_b-propeller_TolB-like"/>
</dbReference>
<dbReference type="InterPro" id="IPR014167">
    <property type="entry name" value="Tol-Pal_TolB"/>
</dbReference>